<proteinExistence type="predicted"/>
<dbReference type="EMBL" id="LAJF01000156">
    <property type="protein sequence ID" value="KKB76165.1"/>
    <property type="molecule type" value="Genomic_DNA"/>
</dbReference>
<dbReference type="Gene3D" id="3.30.565.10">
    <property type="entry name" value="Histidine kinase-like ATPase, C-terminal domain"/>
    <property type="match status" value="1"/>
</dbReference>
<dbReference type="STRING" id="1121477.SAMN02745223_02054"/>
<gene>
    <name evidence="12" type="ORF">SAMN02745223_02054</name>
    <name evidence="11" type="ORF">VW29_20670</name>
</gene>
<dbReference type="PATRIC" id="fig|1121477.3.peg.919"/>
<dbReference type="PANTHER" id="PTHR41523">
    <property type="entry name" value="TWO-COMPONENT SYSTEM SENSOR PROTEIN"/>
    <property type="match status" value="1"/>
</dbReference>
<evidence type="ECO:0000256" key="1">
    <source>
        <dbReference type="ARBA" id="ARBA00000085"/>
    </source>
</evidence>
<sequence>MAQPEVVATPAKTARSGQPVAFYLFALVLVILVPALIVSLVLLQRTNQAQEEVVRSLTNATVQAMVQTVDREVSGMITTLRVLSTTHSGGLAGFHDRALIALAGTGAYLIGLDADFNQQFNTRLPFGEELGPTSNPESARKALELGVPTVSELFFGKIAQRWVFNVLLPTPQNDSGTVLLVLTQDAANLTAALQSRQLPPGWHAALVDGANVVIAATLDAGVQPGQVLDMLPFQQDLTSPTWQRQVLNGEAMVTAERAASTAGWRVVAWAAASAVDRPLEESILWLGAWGVIIAIAAGTVAFFFAQRIASSVRGLRRDANRLGRGEPVEAKSYPVAELAEVSQALARASEQRQAAERDVRFLMRELAHRSKNQMTVISAMAKQSARGATDVTSYVQSFERRIHGLARSTDLLLAHGRAGVGLNELVAHQLAPFSPADEARRVHIEGPSIRLNAQAAQTLGMALHELSTNAVKYGAFAEDSGTLSVRWSIAGDQLDLVWREVCANAPAPSDSKGFGTTVIHSMVGAALGAKVERLLHDDGIEWRFVIPLAAIDPAFAAASPDGLEGDPGDD</sequence>
<evidence type="ECO:0000256" key="9">
    <source>
        <dbReference type="SAM" id="Phobius"/>
    </source>
</evidence>
<keyword evidence="9" id="KW-0812">Transmembrane</keyword>
<dbReference type="EC" id="2.7.13.3" evidence="2"/>
<evidence type="ECO:0000256" key="4">
    <source>
        <dbReference type="ARBA" id="ARBA00022679"/>
    </source>
</evidence>
<evidence type="ECO:0000256" key="2">
    <source>
        <dbReference type="ARBA" id="ARBA00012438"/>
    </source>
</evidence>
<evidence type="ECO:0000256" key="6">
    <source>
        <dbReference type="ARBA" id="ARBA00022777"/>
    </source>
</evidence>
<evidence type="ECO:0000313" key="13">
    <source>
        <dbReference type="Proteomes" id="UP000033608"/>
    </source>
</evidence>
<evidence type="ECO:0000313" key="11">
    <source>
        <dbReference type="EMBL" id="KKB76165.1"/>
    </source>
</evidence>
<accession>A0A0F5L1U6</accession>
<dbReference type="EMBL" id="FQVC01000005">
    <property type="protein sequence ID" value="SHF20682.1"/>
    <property type="molecule type" value="Genomic_DNA"/>
</dbReference>
<name>A0A0F5L1U6_9HYPH</name>
<dbReference type="GO" id="GO:0004673">
    <property type="term" value="F:protein histidine kinase activity"/>
    <property type="evidence" value="ECO:0007669"/>
    <property type="project" value="UniProtKB-EC"/>
</dbReference>
<keyword evidence="4" id="KW-0808">Transferase</keyword>
<evidence type="ECO:0000256" key="8">
    <source>
        <dbReference type="SAM" id="Coils"/>
    </source>
</evidence>
<feature type="coiled-coil region" evidence="8">
    <location>
        <begin position="338"/>
        <end position="365"/>
    </location>
</feature>
<comment type="catalytic activity">
    <reaction evidence="1">
        <text>ATP + protein L-histidine = ADP + protein N-phospho-L-histidine.</text>
        <dbReference type="EC" id="2.7.13.3"/>
    </reaction>
</comment>
<evidence type="ECO:0000313" key="14">
    <source>
        <dbReference type="Proteomes" id="UP000184533"/>
    </source>
</evidence>
<evidence type="ECO:0000256" key="5">
    <source>
        <dbReference type="ARBA" id="ARBA00022741"/>
    </source>
</evidence>
<keyword evidence="5" id="KW-0547">Nucleotide-binding</keyword>
<reference evidence="11 13" key="1">
    <citation type="submission" date="2015-03" db="EMBL/GenBank/DDBJ databases">
        <authorList>
            <person name="Hassan Y.I."/>
            <person name="Lepp D."/>
            <person name="Zhou T."/>
        </authorList>
    </citation>
    <scope>NUCLEOTIDE SEQUENCE [LARGE SCALE GENOMIC DNA]</scope>
    <source>
        <strain evidence="11 13">DSM 17137</strain>
    </source>
</reference>
<evidence type="ECO:0000313" key="12">
    <source>
        <dbReference type="EMBL" id="SHF20682.1"/>
    </source>
</evidence>
<reference evidence="12 14" key="2">
    <citation type="submission" date="2016-11" db="EMBL/GenBank/DDBJ databases">
        <authorList>
            <person name="Jaros S."/>
            <person name="Januszkiewicz K."/>
            <person name="Wedrychowicz H."/>
        </authorList>
    </citation>
    <scope>NUCLEOTIDE SEQUENCE [LARGE SCALE GENOMIC DNA]</scope>
    <source>
        <strain evidence="12 14">DSM 17137</strain>
    </source>
</reference>
<dbReference type="RefSeq" id="WP_046137172.1">
    <property type="nucleotide sequence ID" value="NZ_FQVC01000005.1"/>
</dbReference>
<dbReference type="Pfam" id="PF07536">
    <property type="entry name" value="HWE_HK"/>
    <property type="match status" value="1"/>
</dbReference>
<keyword evidence="9" id="KW-0472">Membrane</keyword>
<dbReference type="OrthoDB" id="341208at2"/>
<keyword evidence="13" id="KW-1185">Reference proteome</keyword>
<dbReference type="InterPro" id="IPR036890">
    <property type="entry name" value="HATPase_C_sf"/>
</dbReference>
<evidence type="ECO:0000256" key="7">
    <source>
        <dbReference type="ARBA" id="ARBA00022840"/>
    </source>
</evidence>
<keyword evidence="7" id="KW-0067">ATP-binding</keyword>
<keyword evidence="3" id="KW-0597">Phosphoprotein</keyword>
<dbReference type="Proteomes" id="UP000184533">
    <property type="component" value="Unassembled WGS sequence"/>
</dbReference>
<keyword evidence="6 12" id="KW-0418">Kinase</keyword>
<dbReference type="AlphaFoldDB" id="A0A0F5L1U6"/>
<dbReference type="SMART" id="SM00911">
    <property type="entry name" value="HWE_HK"/>
    <property type="match status" value="1"/>
</dbReference>
<evidence type="ECO:0000259" key="10">
    <source>
        <dbReference type="SMART" id="SM00911"/>
    </source>
</evidence>
<dbReference type="InterPro" id="IPR011102">
    <property type="entry name" value="Sig_transdc_His_kinase_HWE"/>
</dbReference>
<feature type="transmembrane region" description="Helical" evidence="9">
    <location>
        <begin position="283"/>
        <end position="305"/>
    </location>
</feature>
<organism evidence="11 13">
    <name type="scientific">Devosia limi DSM 17137</name>
    <dbReference type="NCBI Taxonomy" id="1121477"/>
    <lineage>
        <taxon>Bacteria</taxon>
        <taxon>Pseudomonadati</taxon>
        <taxon>Pseudomonadota</taxon>
        <taxon>Alphaproteobacteria</taxon>
        <taxon>Hyphomicrobiales</taxon>
        <taxon>Devosiaceae</taxon>
        <taxon>Devosia</taxon>
    </lineage>
</organism>
<protein>
    <recommendedName>
        <fullName evidence="2">histidine kinase</fullName>
        <ecNumber evidence="2">2.7.13.3</ecNumber>
    </recommendedName>
</protein>
<feature type="domain" description="Signal transduction histidine kinase HWE region" evidence="10">
    <location>
        <begin position="365"/>
        <end position="448"/>
    </location>
</feature>
<evidence type="ECO:0000256" key="3">
    <source>
        <dbReference type="ARBA" id="ARBA00022553"/>
    </source>
</evidence>
<keyword evidence="9" id="KW-1133">Transmembrane helix</keyword>
<dbReference type="PANTHER" id="PTHR41523:SF7">
    <property type="entry name" value="HISTIDINE KINASE"/>
    <property type="match status" value="1"/>
</dbReference>
<feature type="transmembrane region" description="Helical" evidence="9">
    <location>
        <begin position="20"/>
        <end position="43"/>
    </location>
</feature>
<keyword evidence="8" id="KW-0175">Coiled coil</keyword>
<dbReference type="Proteomes" id="UP000033608">
    <property type="component" value="Unassembled WGS sequence"/>
</dbReference>
<dbReference type="GO" id="GO:0005524">
    <property type="term" value="F:ATP binding"/>
    <property type="evidence" value="ECO:0007669"/>
    <property type="project" value="UniProtKB-KW"/>
</dbReference>